<dbReference type="EMBL" id="CAQN01000156">
    <property type="protein sequence ID" value="CCQ65330.1"/>
    <property type="molecule type" value="Genomic_DNA"/>
</dbReference>
<dbReference type="Proteomes" id="UP000018130">
    <property type="component" value="Unassembled WGS sequence"/>
</dbReference>
<proteinExistence type="predicted"/>
<reference evidence="1 2" key="1">
    <citation type="submission" date="2013-01" db="EMBL/GenBank/DDBJ databases">
        <authorList>
            <person name="Bench S."/>
        </authorList>
    </citation>
    <scope>NUCLEOTIDE SEQUENCE [LARGE SCALE GENOMIC DNA]</scope>
    <source>
        <strain evidence="1 2">WH 0402</strain>
    </source>
</reference>
<evidence type="ECO:0000313" key="2">
    <source>
        <dbReference type="Proteomes" id="UP000018130"/>
    </source>
</evidence>
<sequence length="60" mass="6708">MCQKKEAAIALTKDNGYYLIALPSYSDVFTSINYSLGNVGQQTYTLMKKIITLPLFSIRA</sequence>
<organism evidence="1 2">
    <name type="scientific">Crocosphaera watsonii WH 0402</name>
    <dbReference type="NCBI Taxonomy" id="1284629"/>
    <lineage>
        <taxon>Bacteria</taxon>
        <taxon>Bacillati</taxon>
        <taxon>Cyanobacteriota</taxon>
        <taxon>Cyanophyceae</taxon>
        <taxon>Oscillatoriophycideae</taxon>
        <taxon>Chroococcales</taxon>
        <taxon>Aphanothecaceae</taxon>
        <taxon>Crocosphaera</taxon>
    </lineage>
</organism>
<accession>T2JJA1</accession>
<gene>
    <name evidence="1" type="ORF">CWATWH0402_550</name>
</gene>
<name>T2JJA1_CROWT</name>
<dbReference type="AlphaFoldDB" id="T2JJA1"/>
<dbReference type="RefSeq" id="WP_231599091.1">
    <property type="nucleotide sequence ID" value="NZ_CAQN01000156.1"/>
</dbReference>
<reference evidence="1 2" key="2">
    <citation type="submission" date="2013-09" db="EMBL/GenBank/DDBJ databases">
        <title>Whole genome comparison of six Crocosphaera watsonii strains with differing phenotypes.</title>
        <authorList>
            <person name="Bench S.R."/>
            <person name="Heller P."/>
            <person name="Frank I."/>
            <person name="Arciniega M."/>
            <person name="Shilova I.N."/>
            <person name="Zehr J.P."/>
        </authorList>
    </citation>
    <scope>NUCLEOTIDE SEQUENCE [LARGE SCALE GENOMIC DNA]</scope>
    <source>
        <strain evidence="1 2">WH 0402</strain>
    </source>
</reference>
<evidence type="ECO:0000313" key="1">
    <source>
        <dbReference type="EMBL" id="CCQ65330.1"/>
    </source>
</evidence>
<comment type="caution">
    <text evidence="1">The sequence shown here is derived from an EMBL/GenBank/DDBJ whole genome shotgun (WGS) entry which is preliminary data.</text>
</comment>
<protein>
    <submittedName>
        <fullName evidence="1">Uncharacterized protein</fullName>
    </submittedName>
</protein>